<dbReference type="EMBL" id="CADCVE010000021">
    <property type="protein sequence ID" value="CAA9446393.1"/>
    <property type="molecule type" value="Genomic_DNA"/>
</dbReference>
<protein>
    <recommendedName>
        <fullName evidence="2">PIN domain-containing protein</fullName>
    </recommendedName>
</protein>
<dbReference type="AlphaFoldDB" id="A0A6J4QJR1"/>
<evidence type="ECO:0000313" key="1">
    <source>
        <dbReference type="EMBL" id="CAA9446393.1"/>
    </source>
</evidence>
<organism evidence="1">
    <name type="scientific">uncultured Rubrobacteraceae bacterium</name>
    <dbReference type="NCBI Taxonomy" id="349277"/>
    <lineage>
        <taxon>Bacteria</taxon>
        <taxon>Bacillati</taxon>
        <taxon>Actinomycetota</taxon>
        <taxon>Rubrobacteria</taxon>
        <taxon>Rubrobacterales</taxon>
        <taxon>Rubrobacteraceae</taxon>
        <taxon>environmental samples</taxon>
    </lineage>
</organism>
<reference evidence="1" key="1">
    <citation type="submission" date="2020-02" db="EMBL/GenBank/DDBJ databases">
        <authorList>
            <person name="Meier V. D."/>
        </authorList>
    </citation>
    <scope>NUCLEOTIDE SEQUENCE</scope>
    <source>
        <strain evidence="1">AVDCRST_MAG28</strain>
    </source>
</reference>
<evidence type="ECO:0008006" key="2">
    <source>
        <dbReference type="Google" id="ProtNLM"/>
    </source>
</evidence>
<gene>
    <name evidence="1" type="ORF">AVDCRST_MAG28-890</name>
</gene>
<sequence length="84" mass="9263">MQWNLGADVWRTAGACYGTYARTHMQQRGNTGPRRILADFLIGAHALHLAHALLTSDTSIYGTYFPELEIISPQYSSRNPGGTP</sequence>
<accession>A0A6J4QJR1</accession>
<name>A0A6J4QJR1_9ACTN</name>
<proteinExistence type="predicted"/>